<evidence type="ECO:0000256" key="1">
    <source>
        <dbReference type="SAM" id="MobiDB-lite"/>
    </source>
</evidence>
<dbReference type="EMBL" id="MGEJ01000001">
    <property type="protein sequence ID" value="OGL82040.1"/>
    <property type="molecule type" value="Genomic_DNA"/>
</dbReference>
<dbReference type="AlphaFoldDB" id="A0A1F7UUR8"/>
<dbReference type="PANTHER" id="PTHR35458">
    <property type="entry name" value="SLR0755 PROTEIN"/>
    <property type="match status" value="1"/>
</dbReference>
<dbReference type="Pfam" id="PF01936">
    <property type="entry name" value="NYN"/>
    <property type="match status" value="1"/>
</dbReference>
<feature type="region of interest" description="Disordered" evidence="1">
    <location>
        <begin position="164"/>
        <end position="227"/>
    </location>
</feature>
<feature type="domain" description="NYN" evidence="2">
    <location>
        <begin position="8"/>
        <end position="155"/>
    </location>
</feature>
<dbReference type="CDD" id="cd10911">
    <property type="entry name" value="PIN_LabA"/>
    <property type="match status" value="1"/>
</dbReference>
<comment type="caution">
    <text evidence="3">The sequence shown here is derived from an EMBL/GenBank/DDBJ whole genome shotgun (WGS) entry which is preliminary data.</text>
</comment>
<sequence>MIKHPEQRVAIFIDTQNMYYSARNLFGARVNFKNIVEDAVSGRKLTRAIAYVVATKTGEERPFFEALKGAGIETKEKELQIYGGMKKADWDVGIAVDAIKLADKVDAIVIASGDGDFYPLLEYLKGVKGCLVEVMSFRETTSSKLLEIVDGYTDLSSDPKRYLMKTGEIGRGGGSGDHERDKRAQSEKQTASRGFGRGLRRVRGGRKSEETEESQSSIYPIITPWSE</sequence>
<evidence type="ECO:0000259" key="2">
    <source>
        <dbReference type="Pfam" id="PF01936"/>
    </source>
</evidence>
<dbReference type="STRING" id="1802401.A3B21_04970"/>
<dbReference type="InterPro" id="IPR021139">
    <property type="entry name" value="NYN"/>
</dbReference>
<reference evidence="3 4" key="1">
    <citation type="journal article" date="2016" name="Nat. Commun.">
        <title>Thousands of microbial genomes shed light on interconnected biogeochemical processes in an aquifer system.</title>
        <authorList>
            <person name="Anantharaman K."/>
            <person name="Brown C.T."/>
            <person name="Hug L.A."/>
            <person name="Sharon I."/>
            <person name="Castelle C.J."/>
            <person name="Probst A.J."/>
            <person name="Thomas B.C."/>
            <person name="Singh A."/>
            <person name="Wilkins M.J."/>
            <person name="Karaoz U."/>
            <person name="Brodie E.L."/>
            <person name="Williams K.H."/>
            <person name="Hubbard S.S."/>
            <person name="Banfield J.F."/>
        </authorList>
    </citation>
    <scope>NUCLEOTIDE SEQUENCE [LARGE SCALE GENOMIC DNA]</scope>
</reference>
<organism evidence="3 4">
    <name type="scientific">Candidatus Uhrbacteria bacterium RIFCSPLOWO2_01_FULL_47_24</name>
    <dbReference type="NCBI Taxonomy" id="1802401"/>
    <lineage>
        <taxon>Bacteria</taxon>
        <taxon>Candidatus Uhriibacteriota</taxon>
    </lineage>
</organism>
<gene>
    <name evidence="3" type="ORF">A3B21_04970</name>
</gene>
<proteinExistence type="predicted"/>
<dbReference type="Proteomes" id="UP000176897">
    <property type="component" value="Unassembled WGS sequence"/>
</dbReference>
<dbReference type="Gene3D" id="3.40.50.1010">
    <property type="entry name" value="5'-nuclease"/>
    <property type="match status" value="1"/>
</dbReference>
<evidence type="ECO:0000313" key="3">
    <source>
        <dbReference type="EMBL" id="OGL82040.1"/>
    </source>
</evidence>
<evidence type="ECO:0000313" key="4">
    <source>
        <dbReference type="Proteomes" id="UP000176897"/>
    </source>
</evidence>
<protein>
    <recommendedName>
        <fullName evidence="2">NYN domain-containing protein</fullName>
    </recommendedName>
</protein>
<dbReference type="InterPro" id="IPR047140">
    <property type="entry name" value="LabA"/>
</dbReference>
<accession>A0A1F7UUR8</accession>
<dbReference type="GO" id="GO:0004540">
    <property type="term" value="F:RNA nuclease activity"/>
    <property type="evidence" value="ECO:0007669"/>
    <property type="project" value="InterPro"/>
</dbReference>
<name>A0A1F7UUR8_9BACT</name>
<dbReference type="PANTHER" id="PTHR35458:SF8">
    <property type="entry name" value="SLR0650 PROTEIN"/>
    <property type="match status" value="1"/>
</dbReference>
<feature type="compositionally biased region" description="Basic and acidic residues" evidence="1">
    <location>
        <begin position="176"/>
        <end position="186"/>
    </location>
</feature>